<dbReference type="AlphaFoldDB" id="A0A644Z8V4"/>
<name>A0A644Z8V4_9ZZZZ</name>
<protein>
    <submittedName>
        <fullName evidence="1">Uncharacterized protein</fullName>
    </submittedName>
</protein>
<proteinExistence type="predicted"/>
<comment type="caution">
    <text evidence="1">The sequence shown here is derived from an EMBL/GenBank/DDBJ whole genome shotgun (WGS) entry which is preliminary data.</text>
</comment>
<evidence type="ECO:0000313" key="1">
    <source>
        <dbReference type="EMBL" id="MPM37252.1"/>
    </source>
</evidence>
<gene>
    <name evidence="1" type="ORF">SDC9_83859</name>
</gene>
<reference evidence="1" key="1">
    <citation type="submission" date="2019-08" db="EMBL/GenBank/DDBJ databases">
        <authorList>
            <person name="Kucharzyk K."/>
            <person name="Murdoch R.W."/>
            <person name="Higgins S."/>
            <person name="Loffler F."/>
        </authorList>
    </citation>
    <scope>NUCLEOTIDE SEQUENCE</scope>
</reference>
<sequence length="102" mass="11193">MGIAFCSTSGLNFRTAQHDVCRTSCERFVANLLAGIHTAKAELPAKTALIVVPDNKCPSRFINRAVWTEYLFAFEGLIRSLSFADGKASLHHISDTENARHG</sequence>
<accession>A0A644Z8V4</accession>
<organism evidence="1">
    <name type="scientific">bioreactor metagenome</name>
    <dbReference type="NCBI Taxonomy" id="1076179"/>
    <lineage>
        <taxon>unclassified sequences</taxon>
        <taxon>metagenomes</taxon>
        <taxon>ecological metagenomes</taxon>
    </lineage>
</organism>
<dbReference type="EMBL" id="VSSQ01007879">
    <property type="protein sequence ID" value="MPM37252.1"/>
    <property type="molecule type" value="Genomic_DNA"/>
</dbReference>